<keyword evidence="3" id="KW-1185">Reference proteome</keyword>
<dbReference type="OrthoDB" id="3078443at2"/>
<name>A0A085WER5_9BACT</name>
<dbReference type="InterPro" id="IPR045506">
    <property type="entry name" value="DUF6484"/>
</dbReference>
<dbReference type="EMBL" id="JMCB01000011">
    <property type="protein sequence ID" value="KFE66178.1"/>
    <property type="molecule type" value="Genomic_DNA"/>
</dbReference>
<evidence type="ECO:0000313" key="2">
    <source>
        <dbReference type="EMBL" id="KFE66178.1"/>
    </source>
</evidence>
<dbReference type="RefSeq" id="WP_044192846.1">
    <property type="nucleotide sequence ID" value="NZ_JMCB01000011.1"/>
</dbReference>
<organism evidence="2 3">
    <name type="scientific">Hyalangium minutum</name>
    <dbReference type="NCBI Taxonomy" id="394096"/>
    <lineage>
        <taxon>Bacteria</taxon>
        <taxon>Pseudomonadati</taxon>
        <taxon>Myxococcota</taxon>
        <taxon>Myxococcia</taxon>
        <taxon>Myxococcales</taxon>
        <taxon>Cystobacterineae</taxon>
        <taxon>Archangiaceae</taxon>
        <taxon>Hyalangium</taxon>
    </lineage>
</organism>
<comment type="caution">
    <text evidence="2">The sequence shown here is derived from an EMBL/GenBank/DDBJ whole genome shotgun (WGS) entry which is preliminary data.</text>
</comment>
<feature type="domain" description="DUF6484" evidence="1">
    <location>
        <begin position="26"/>
        <end position="91"/>
    </location>
</feature>
<sequence length="175" mass="18217">MTLPAASANAGAPSTESGEPLWGARMGWLVGTDAAGLPLVDFPGNRAGPLVARRTVPLQPEVLQGAASTRPGVVLMFENGDARLPLIVGLVQGSPTPMLDAMLSEPQPQPPSEPPMEAHVDGKRVTIEGADEIVLKCGEASITLRRNGKLILRGTYVETHASGVNRIKGGSVQVN</sequence>
<gene>
    <name evidence="2" type="ORF">DB31_1243</name>
</gene>
<evidence type="ECO:0000313" key="3">
    <source>
        <dbReference type="Proteomes" id="UP000028725"/>
    </source>
</evidence>
<reference evidence="2 3" key="1">
    <citation type="submission" date="2014-04" db="EMBL/GenBank/DDBJ databases">
        <title>Genome assembly of Hyalangium minutum DSM 14724.</title>
        <authorList>
            <person name="Sharma G."/>
            <person name="Subramanian S."/>
        </authorList>
    </citation>
    <scope>NUCLEOTIDE SEQUENCE [LARGE SCALE GENOMIC DNA]</scope>
    <source>
        <strain evidence="2 3">DSM 14724</strain>
    </source>
</reference>
<dbReference type="Proteomes" id="UP000028725">
    <property type="component" value="Unassembled WGS sequence"/>
</dbReference>
<proteinExistence type="predicted"/>
<evidence type="ECO:0000259" key="1">
    <source>
        <dbReference type="Pfam" id="PF20093"/>
    </source>
</evidence>
<dbReference type="AlphaFoldDB" id="A0A085WER5"/>
<dbReference type="PATRIC" id="fig|394096.3.peg.5584"/>
<protein>
    <recommendedName>
        <fullName evidence="1">DUF6484 domain-containing protein</fullName>
    </recommendedName>
</protein>
<dbReference type="Pfam" id="PF20093">
    <property type="entry name" value="DUF6484"/>
    <property type="match status" value="1"/>
</dbReference>
<accession>A0A085WER5</accession>
<dbReference type="STRING" id="394096.DB31_1243"/>